<organism evidence="2 3">
    <name type="scientific">Pseudomonas plecoglossicida</name>
    <dbReference type="NCBI Taxonomy" id="70775"/>
    <lineage>
        <taxon>Bacteria</taxon>
        <taxon>Pseudomonadati</taxon>
        <taxon>Pseudomonadota</taxon>
        <taxon>Gammaproteobacteria</taxon>
        <taxon>Pseudomonadales</taxon>
        <taxon>Pseudomonadaceae</taxon>
        <taxon>Pseudomonas</taxon>
    </lineage>
</organism>
<sequence length="909" mass="100138">MDTSVKGSTDIPAVIIDLDQSDRNKPVASTELIQRHRYEELRGQVDAHLRSLESPLFRAMYPAGSGWALFVDGTRGAGKSTFLSSVASGLVADSTIKSRLSFVAMIDPSRVEHSEIILLVILQHLKKKISEVIGRERTLEHERLHEEWRVAFKRVAGGLTLLAREHHPLNDLDADLFLDWGLERAGDSANLRANLHQLFATACNLLGVQAIMIAFDDADTDATHAINLLECIRKYLDTPQVMVVVTGDMELYSLLVRQHFAKSLAYKASGTVNADRSFLERDRAQQYSRMLGHLEEQYLLKLFPVRRRLQLLPMWNLLQRATEGGNRYLITCKAWGDSPREARALVDELVARGLRVKALPDIDLYREFLLKQPLRSVLQVLSHCAPHLTGSAGTVGASWSRELTEALTRGLQALALTSLYKFSVDTDAISVRELPALSEAVFQLSLLDGDVDTAAYLRPTSAQQDIKNCFVALAAEVPNFSTGKPGMLIRYLFTGPGSVTLYDLVRKRKINDSEESAEALARQFQRFVGIGRKENALDWARHATAIIAAPYGVNPKFGVVRVGVIGLSRKKPPSASQDQQTAKAAIRTALESSSENRFPILALSLVDVSGTGIRTYASILNIVGLIERLLELEEPKLDDIKAALGRASPTLSISSPVWEPGGNAEDLPDSGSDETSLSSDTPQDEQLKTLAESIEAWLGDVKLLSPRISPSGVLVGKIWTRLFFSLEKAADELRGQAGVAVMMEIFALCVINAFMVEEADHHMSDSIQLERRGAADRTNPVESASTFVKKLMRVSPSRDDLPLTAIIATCPLLLGLLNSKESYSASLIKLFPEERQIQGYIESLLCSSALWESFNRISVTGRSRQVRAEGEDIDEVTVTKTPKRSAGGRKSTTVEPGDAHEKTITDNKE</sequence>
<dbReference type="RefSeq" id="WP_108481559.1">
    <property type="nucleotide sequence ID" value="NZ_QANO01000174.1"/>
</dbReference>
<dbReference type="SUPFAM" id="SSF52540">
    <property type="entry name" value="P-loop containing nucleoside triphosphate hydrolases"/>
    <property type="match status" value="1"/>
</dbReference>
<protein>
    <recommendedName>
        <fullName evidence="4">KAP NTPase domain-containing protein</fullName>
    </recommendedName>
</protein>
<proteinExistence type="predicted"/>
<evidence type="ECO:0000313" key="2">
    <source>
        <dbReference type="EMBL" id="PTU49695.1"/>
    </source>
</evidence>
<evidence type="ECO:0000313" key="3">
    <source>
        <dbReference type="Proteomes" id="UP000244874"/>
    </source>
</evidence>
<evidence type="ECO:0008006" key="4">
    <source>
        <dbReference type="Google" id="ProtNLM"/>
    </source>
</evidence>
<dbReference type="InterPro" id="IPR027417">
    <property type="entry name" value="P-loop_NTPase"/>
</dbReference>
<gene>
    <name evidence="2" type="ORF">DBB42_23765</name>
</gene>
<dbReference type="Proteomes" id="UP000244874">
    <property type="component" value="Unassembled WGS sequence"/>
</dbReference>
<feature type="compositionally biased region" description="Basic and acidic residues" evidence="1">
    <location>
        <begin position="897"/>
        <end position="909"/>
    </location>
</feature>
<comment type="caution">
    <text evidence="2">The sequence shown here is derived from an EMBL/GenBank/DDBJ whole genome shotgun (WGS) entry which is preliminary data.</text>
</comment>
<evidence type="ECO:0000256" key="1">
    <source>
        <dbReference type="SAM" id="MobiDB-lite"/>
    </source>
</evidence>
<feature type="region of interest" description="Disordered" evidence="1">
    <location>
        <begin position="869"/>
        <end position="909"/>
    </location>
</feature>
<dbReference type="AlphaFoldDB" id="A0A2R7UE07"/>
<name>A0A2R7UE07_PSEDL</name>
<reference evidence="2 3" key="1">
    <citation type="submission" date="2018-04" db="EMBL/GenBank/DDBJ databases">
        <authorList>
            <person name="Go L.Y."/>
            <person name="Mitchell J.A."/>
        </authorList>
    </citation>
    <scope>NUCLEOTIDE SEQUENCE [LARGE SCALE GENOMIC DNA]</scope>
    <source>
        <strain evidence="2 3">KCJK7865</strain>
    </source>
</reference>
<feature type="region of interest" description="Disordered" evidence="1">
    <location>
        <begin position="654"/>
        <end position="685"/>
    </location>
</feature>
<accession>A0A2R7UE07</accession>
<dbReference type="EMBL" id="QANO01000174">
    <property type="protein sequence ID" value="PTU49695.1"/>
    <property type="molecule type" value="Genomic_DNA"/>
</dbReference>